<keyword evidence="2" id="KW-1185">Reference proteome</keyword>
<gene>
    <name evidence="1" type="ORF">L3Q82_006325</name>
</gene>
<dbReference type="EMBL" id="CM041533">
    <property type="protein sequence ID" value="KAI3374515.1"/>
    <property type="molecule type" value="Genomic_DNA"/>
</dbReference>
<protein>
    <submittedName>
        <fullName evidence="1">Uncharacterized protein</fullName>
    </submittedName>
</protein>
<evidence type="ECO:0000313" key="1">
    <source>
        <dbReference type="EMBL" id="KAI3374515.1"/>
    </source>
</evidence>
<comment type="caution">
    <text evidence="1">The sequence shown here is derived from an EMBL/GenBank/DDBJ whole genome shotgun (WGS) entry which is preliminary data.</text>
</comment>
<reference evidence="1" key="1">
    <citation type="submission" date="2022-04" db="EMBL/GenBank/DDBJ databases">
        <title>Jade perch genome.</title>
        <authorList>
            <person name="Chao B."/>
        </authorList>
    </citation>
    <scope>NUCLEOTIDE SEQUENCE</scope>
    <source>
        <strain evidence="1">CB-2022</strain>
    </source>
</reference>
<organism evidence="1 2">
    <name type="scientific">Scortum barcoo</name>
    <name type="common">barcoo grunter</name>
    <dbReference type="NCBI Taxonomy" id="214431"/>
    <lineage>
        <taxon>Eukaryota</taxon>
        <taxon>Metazoa</taxon>
        <taxon>Chordata</taxon>
        <taxon>Craniata</taxon>
        <taxon>Vertebrata</taxon>
        <taxon>Euteleostomi</taxon>
        <taxon>Actinopterygii</taxon>
        <taxon>Neopterygii</taxon>
        <taxon>Teleostei</taxon>
        <taxon>Neoteleostei</taxon>
        <taxon>Acanthomorphata</taxon>
        <taxon>Eupercaria</taxon>
        <taxon>Centrarchiformes</taxon>
        <taxon>Terapontoidei</taxon>
        <taxon>Terapontidae</taxon>
        <taxon>Scortum</taxon>
    </lineage>
</organism>
<dbReference type="Proteomes" id="UP000831701">
    <property type="component" value="Chromosome 3"/>
</dbReference>
<evidence type="ECO:0000313" key="2">
    <source>
        <dbReference type="Proteomes" id="UP000831701"/>
    </source>
</evidence>
<proteinExistence type="predicted"/>
<accession>A0ACB8X3Q3</accession>
<name>A0ACB8X3Q3_9TELE</name>
<sequence length="655" mass="73760">MEPWLRVRSPGHGVCINTDMIILPMKQGILLGQYLGAFNLMDTFKGRSRKQERESGMPAEIHQSLSRFGHRRLSEHPARALKMKRGWVFQHDNDPKHTAQATKEWLRKKHFKTLPLTSPSQTLRPPPGSFASNSQPLPARCFRLHRLRLSACLRLRRCCLASPQILSLPGVAACIAFQTLSLPATALPPASPQLPYSVHPVLQYGPAPRTATAQPWHITGTPRACQPPFIARQPLDLHLRIPTSDYLVFTDIIIPFVVNIATFSKEIANDNNANKEINGKCVCLICNEAVAVMKEYNVHRHYETKYENYTPAPNEHRKSSKCQLACKLNNSFFFRANKLQENATTASYEVAKLIAQHGKLFTDGDFIKQCLIKVTEIMCPEKVQDFNNVSLSRNTVARRIEDLSANLKLQLRDKACAFDFYSIACDESSDATDTAQLLIFLRGVDDNFCCTEELLDMMSLKGTTTGKDIFEAVSEAVEKIGLKWDKLCGVTTDGAPAMTGERKGMASMVCAKVKESGGEAVRINYIIHQEALCAKTVQLDHVMNTVVKTVNIIRARGLYHREFQAFLSDVDAEYGDVLYHSDVRWLSQRTSEWICSDALCIDNVSEKLDFCHRKLALVIQSQPRLSEFCQHLVQPVVMFSLVPSFHEYIISMTED</sequence>